<keyword evidence="4 6" id="KW-0975">Bacterial flagellum</keyword>
<dbReference type="InterPro" id="IPR001444">
    <property type="entry name" value="Flag_bb_rod_N"/>
</dbReference>
<evidence type="ECO:0000256" key="1">
    <source>
        <dbReference type="ARBA" id="ARBA00004117"/>
    </source>
</evidence>
<comment type="function">
    <text evidence="5 6">Structural component of flagellum, the bacterial motility apparatus. Part of the rod structure of flagellar basal body.</text>
</comment>
<keyword evidence="8" id="KW-0969">Cilium</keyword>
<comment type="subunit">
    <text evidence="6">The basal body constitutes a major portion of the flagellar organelle and consists of a number of rings mounted on a central rod.</text>
</comment>
<evidence type="ECO:0000256" key="2">
    <source>
        <dbReference type="ARBA" id="ARBA00009677"/>
    </source>
</evidence>
<evidence type="ECO:0000256" key="6">
    <source>
        <dbReference type="PIRNR" id="PIRNR002889"/>
    </source>
</evidence>
<dbReference type="GO" id="GO:0071978">
    <property type="term" value="P:bacterial-type flagellum-dependent swarming motility"/>
    <property type="evidence" value="ECO:0007669"/>
    <property type="project" value="TreeGrafter"/>
</dbReference>
<comment type="similarity">
    <text evidence="2 6">Belongs to the flagella basal body rod proteins family.</text>
</comment>
<protein>
    <recommendedName>
        <fullName evidence="3 6">Flagellar basal body rod protein FlgB</fullName>
    </recommendedName>
</protein>
<gene>
    <name evidence="8" type="ORF">BET03_00935</name>
</gene>
<feature type="domain" description="Flagellar basal body rod protein N-terminal" evidence="7">
    <location>
        <begin position="9"/>
        <end position="39"/>
    </location>
</feature>
<dbReference type="OrthoDB" id="9792068at2"/>
<dbReference type="PANTHER" id="PTHR30435:SF12">
    <property type="entry name" value="FLAGELLAR BASAL BODY ROD PROTEIN FLGB"/>
    <property type="match status" value="1"/>
</dbReference>
<evidence type="ECO:0000313" key="9">
    <source>
        <dbReference type="Proteomes" id="UP000284177"/>
    </source>
</evidence>
<evidence type="ECO:0000313" key="8">
    <source>
        <dbReference type="EMBL" id="RKD34429.1"/>
    </source>
</evidence>
<name>A0A419TAB8_9FIRM</name>
<dbReference type="GO" id="GO:0030694">
    <property type="term" value="C:bacterial-type flagellum basal body, rod"/>
    <property type="evidence" value="ECO:0007669"/>
    <property type="project" value="InterPro"/>
</dbReference>
<dbReference type="AlphaFoldDB" id="A0A419TAB8"/>
<dbReference type="Pfam" id="PF00460">
    <property type="entry name" value="Flg_bb_rod"/>
    <property type="match status" value="1"/>
</dbReference>
<organism evidence="8 9">
    <name type="scientific">Thermohalobacter berrensis</name>
    <dbReference type="NCBI Taxonomy" id="99594"/>
    <lineage>
        <taxon>Bacteria</taxon>
        <taxon>Bacillati</taxon>
        <taxon>Bacillota</taxon>
        <taxon>Tissierellia</taxon>
        <taxon>Tissierellales</taxon>
        <taxon>Thermohalobacteraceae</taxon>
        <taxon>Thermohalobacter</taxon>
    </lineage>
</organism>
<keyword evidence="9" id="KW-1185">Reference proteome</keyword>
<accession>A0A419TAB8</accession>
<dbReference type="InterPro" id="IPR006300">
    <property type="entry name" value="FlgB"/>
</dbReference>
<comment type="caution">
    <text evidence="8">The sequence shown here is derived from an EMBL/GenBank/DDBJ whole genome shotgun (WGS) entry which is preliminary data.</text>
</comment>
<comment type="subcellular location">
    <subcellularLocation>
        <location evidence="1 6">Bacterial flagellum basal body</location>
    </subcellularLocation>
</comment>
<dbReference type="PROSITE" id="PS00588">
    <property type="entry name" value="FLAGELLA_BB_ROD"/>
    <property type="match status" value="1"/>
</dbReference>
<dbReference type="EMBL" id="MCIB01000001">
    <property type="protein sequence ID" value="RKD34429.1"/>
    <property type="molecule type" value="Genomic_DNA"/>
</dbReference>
<reference evidence="8 9" key="1">
    <citation type="submission" date="2016-08" db="EMBL/GenBank/DDBJ databases">
        <title>Novel Firmicutes and Novel Genomes.</title>
        <authorList>
            <person name="Poppleton D.I."/>
            <person name="Gribaldo S."/>
        </authorList>
    </citation>
    <scope>NUCLEOTIDE SEQUENCE [LARGE SCALE GENOMIC DNA]</scope>
    <source>
        <strain evidence="8 9">CTT3</strain>
    </source>
</reference>
<dbReference type="NCBIfam" id="TIGR01396">
    <property type="entry name" value="FlgB"/>
    <property type="match status" value="1"/>
</dbReference>
<keyword evidence="8" id="KW-0966">Cell projection</keyword>
<dbReference type="InterPro" id="IPR019776">
    <property type="entry name" value="Flagellar_basal_body_rod_CS"/>
</dbReference>
<sequence>MLNKLYSNINFLQKALNGLSLRHEAISNNIANVNTPDYKKVEVEFEKHLKDSLDEKSVQLITTNNKHISNPLRNFSPLIKRDKSTSTRKDGNNVNIDVEMANLAKNTIMYNAIIRQVSDEFNKIKTVLREGGK</sequence>
<dbReference type="PANTHER" id="PTHR30435">
    <property type="entry name" value="FLAGELLAR PROTEIN"/>
    <property type="match status" value="1"/>
</dbReference>
<proteinExistence type="inferred from homology"/>
<dbReference type="PIRSF" id="PIRSF002889">
    <property type="entry name" value="Rod_FlgB"/>
    <property type="match status" value="1"/>
</dbReference>
<evidence type="ECO:0000256" key="4">
    <source>
        <dbReference type="ARBA" id="ARBA00023143"/>
    </source>
</evidence>
<evidence type="ECO:0000256" key="3">
    <source>
        <dbReference type="ARBA" id="ARBA00014376"/>
    </source>
</evidence>
<dbReference type="Proteomes" id="UP000284177">
    <property type="component" value="Unassembled WGS sequence"/>
</dbReference>
<evidence type="ECO:0000259" key="7">
    <source>
        <dbReference type="Pfam" id="PF00460"/>
    </source>
</evidence>
<dbReference type="RefSeq" id="WP_120166309.1">
    <property type="nucleotide sequence ID" value="NZ_MCIB01000001.1"/>
</dbReference>
<evidence type="ECO:0000256" key="5">
    <source>
        <dbReference type="ARBA" id="ARBA00024934"/>
    </source>
</evidence>
<keyword evidence="8" id="KW-0282">Flagellum</keyword>